<dbReference type="Pfam" id="PF05915">
    <property type="entry name" value="TMEM_230_134"/>
    <property type="match status" value="1"/>
</dbReference>
<evidence type="ECO:0000256" key="3">
    <source>
        <dbReference type="ARBA" id="ARBA00022692"/>
    </source>
</evidence>
<evidence type="ECO:0000313" key="7">
    <source>
        <dbReference type="EMBL" id="SCU65299.1"/>
    </source>
</evidence>
<dbReference type="GO" id="GO:0016020">
    <property type="term" value="C:membrane"/>
    <property type="evidence" value="ECO:0007669"/>
    <property type="project" value="UniProtKB-SubCell"/>
</dbReference>
<feature type="transmembrane region" description="Helical" evidence="6">
    <location>
        <begin position="89"/>
        <end position="113"/>
    </location>
</feature>
<dbReference type="RefSeq" id="XP_067076914.1">
    <property type="nucleotide sequence ID" value="XM_067220813.1"/>
</dbReference>
<proteinExistence type="inferred from homology"/>
<accession>A0A1G4I0Y2</accession>
<dbReference type="Proteomes" id="UP000195570">
    <property type="component" value="Unassembled WGS sequence"/>
</dbReference>
<dbReference type="GeneID" id="92379531"/>
<gene>
    <name evidence="7" type="ORF">TEOVI_000559100</name>
</gene>
<dbReference type="InterPro" id="IPR008590">
    <property type="entry name" value="TMEM_230/134"/>
</dbReference>
<evidence type="ECO:0000256" key="1">
    <source>
        <dbReference type="ARBA" id="ARBA00004141"/>
    </source>
</evidence>
<evidence type="ECO:0000256" key="4">
    <source>
        <dbReference type="ARBA" id="ARBA00022989"/>
    </source>
</evidence>
<sequence>MSGIRYRPVGSDVMEVPIEPDEKFPRGTSKFCAWLCPHDPMGAERRVGDLYWNGWSSFVLGFALSGVGLTLLTLAILCFYFTWDVPRSIALIVVSAICIIPGLFSLVVIWFYISGKEGYDYEQLMPN</sequence>
<dbReference type="VEuPathDB" id="TriTrypDB:TEOVI_000559100"/>
<name>A0A1G4I0Y2_TRYEQ</name>
<evidence type="ECO:0000256" key="5">
    <source>
        <dbReference type="ARBA" id="ARBA00023136"/>
    </source>
</evidence>
<comment type="subcellular location">
    <subcellularLocation>
        <location evidence="1">Membrane</location>
        <topology evidence="1">Multi-pass membrane protein</topology>
    </subcellularLocation>
</comment>
<keyword evidence="5 6" id="KW-0472">Membrane</keyword>
<reference evidence="7" key="1">
    <citation type="submission" date="2016-09" db="EMBL/GenBank/DDBJ databases">
        <authorList>
            <person name="Hebert L."/>
            <person name="Moumen B."/>
        </authorList>
    </citation>
    <scope>NUCLEOTIDE SEQUENCE [LARGE SCALE GENOMIC DNA]</scope>
    <source>
        <strain evidence="7">OVI</strain>
    </source>
</reference>
<evidence type="ECO:0000256" key="6">
    <source>
        <dbReference type="SAM" id="Phobius"/>
    </source>
</evidence>
<evidence type="ECO:0008006" key="9">
    <source>
        <dbReference type="Google" id="ProtNLM"/>
    </source>
</evidence>
<evidence type="ECO:0000313" key="8">
    <source>
        <dbReference type="Proteomes" id="UP000195570"/>
    </source>
</evidence>
<protein>
    <recommendedName>
        <fullName evidence="9">Transmembrane protein</fullName>
    </recommendedName>
</protein>
<feature type="transmembrane region" description="Helical" evidence="6">
    <location>
        <begin position="58"/>
        <end position="82"/>
    </location>
</feature>
<dbReference type="AlphaFoldDB" id="A0A1G4I0Y2"/>
<organism evidence="7 8">
    <name type="scientific">Trypanosoma equiperdum</name>
    <dbReference type="NCBI Taxonomy" id="5694"/>
    <lineage>
        <taxon>Eukaryota</taxon>
        <taxon>Discoba</taxon>
        <taxon>Euglenozoa</taxon>
        <taxon>Kinetoplastea</taxon>
        <taxon>Metakinetoplastina</taxon>
        <taxon>Trypanosomatida</taxon>
        <taxon>Trypanosomatidae</taxon>
        <taxon>Trypanosoma</taxon>
    </lineage>
</organism>
<keyword evidence="8" id="KW-1185">Reference proteome</keyword>
<keyword evidence="4 6" id="KW-1133">Transmembrane helix</keyword>
<keyword evidence="3 6" id="KW-0812">Transmembrane</keyword>
<evidence type="ECO:0000256" key="2">
    <source>
        <dbReference type="ARBA" id="ARBA00007743"/>
    </source>
</evidence>
<comment type="similarity">
    <text evidence="2">Belongs to the TMEM134/TMEM230 family.</text>
</comment>
<dbReference type="EMBL" id="CZPT02000276">
    <property type="protein sequence ID" value="SCU65299.1"/>
    <property type="molecule type" value="Genomic_DNA"/>
</dbReference>
<comment type="caution">
    <text evidence="7">The sequence shown here is derived from an EMBL/GenBank/DDBJ whole genome shotgun (WGS) entry which is preliminary data.</text>
</comment>